<dbReference type="RefSeq" id="NP_048721.1">
    <property type="nucleotide sequence ID" value="NC_000852.5"/>
</dbReference>
<sequence length="67" mass="7367">MYPLSQSGCLFRSCGLILGTLSGLTKLTTERISFTLPPGVPVRAKTYIYLLYFACVSSVRNQFAALM</sequence>
<reference evidence="1 2" key="4">
    <citation type="journal article" date="1996" name="Virology">
        <title>Analysis of 76 kb of the chlorella virus PBCV-1 330-kb genome: map positions 182 to 258.</title>
        <authorList>
            <person name="Kutish G.F."/>
            <person name="Li Y."/>
            <person name="Lu Z."/>
            <person name="Furuta M."/>
            <person name="Rock D.L."/>
            <person name="Van Etten J.L."/>
        </authorList>
    </citation>
    <scope>NUCLEOTIDE SEQUENCE [LARGE SCALE GENOMIC DNA]</scope>
</reference>
<reference evidence="1 2" key="1">
    <citation type="journal article" date="1995" name="Virology">
        <title>Analysis of 45 kb of DNA located at the left end of the chlorella virus PBCV-1 genome.</title>
        <authorList>
            <person name="Lu Z."/>
            <person name="Li Y."/>
            <person name="Zhang Y."/>
            <person name="Kutish G.F."/>
            <person name="Rock D.L."/>
            <person name="Van Etten J.L."/>
        </authorList>
    </citation>
    <scope>NUCLEOTIDE SEQUENCE [LARGE SCALE GENOMIC DNA]</scope>
</reference>
<evidence type="ECO:0000313" key="1">
    <source>
        <dbReference type="EMBL" id="AAC96732.1"/>
    </source>
</evidence>
<dbReference type="Proteomes" id="UP000000862">
    <property type="component" value="Segment"/>
</dbReference>
<protein>
    <submittedName>
        <fullName evidence="1">Uncharacterized protein</fullName>
    </submittedName>
</protein>
<gene>
    <name evidence="1" type="primary">a364L</name>
</gene>
<dbReference type="GeneID" id="918473"/>
<dbReference type="OrthoDB" id="40826at10239"/>
<keyword evidence="2" id="KW-1185">Reference proteome</keyword>
<organismHost>
    <name type="scientific">Chlorella</name>
    <dbReference type="NCBI Taxonomy" id="3071"/>
</organismHost>
<proteinExistence type="predicted"/>
<dbReference type="PIR" id="T17864">
    <property type="entry name" value="T17864"/>
</dbReference>
<dbReference type="KEGG" id="vg:918473"/>
<reference evidence="1 2" key="5">
    <citation type="journal article" date="1997" name="Virology">
        <title>Analysis of 74 kb of DNA located at the right end of the 330-kb chlorella virus PBCV-1 genome.</title>
        <authorList>
            <person name="Li Y."/>
            <person name="Lu Z."/>
            <person name="Sun L."/>
            <person name="Ropp S."/>
            <person name="Kutish G.F."/>
            <person name="Rock D.L."/>
            <person name="Van Etten J.L."/>
        </authorList>
    </citation>
    <scope>NUCLEOTIDE SEQUENCE [LARGE SCALE GENOMIC DNA]</scope>
</reference>
<reference evidence="1 2" key="3">
    <citation type="journal article" date="1996" name="Virology">
        <title>Analysis of 94 kb of the chlorella virus PBCV-1 330-kb genome: map positions 88 to 182.</title>
        <authorList>
            <person name="Lu Z."/>
            <person name="Li Y."/>
            <person name="Que Q."/>
            <person name="Kutish G.F."/>
            <person name="Rock D.L."/>
            <person name="Van Etten J.L."/>
        </authorList>
    </citation>
    <scope>NUCLEOTIDE SEQUENCE [LARGE SCALE GENOMIC DNA]</scope>
</reference>
<reference evidence="1 2" key="6">
    <citation type="journal article" date="1999" name="Virology">
        <title>Chlorella virus PBCV-1 encodes a functional homospermidine synthase.</title>
        <authorList>
            <person name="Kaiser A."/>
            <person name="Vollmert M."/>
            <person name="Tholl D."/>
            <person name="Graves M.V."/>
            <person name="Gurnon J.R."/>
            <person name="Xing W."/>
            <person name="Lisec A.D."/>
            <person name="Nickerson K.W."/>
            <person name="Van Etten J.L."/>
        </authorList>
    </citation>
    <scope>NUCLEOTIDE SEQUENCE [LARGE SCALE GENOMIC DNA]</scope>
</reference>
<dbReference type="EMBL" id="JF411744">
    <property type="protein sequence ID" value="AAC96732.1"/>
    <property type="molecule type" value="Genomic_DNA"/>
</dbReference>
<evidence type="ECO:0000313" key="2">
    <source>
        <dbReference type="Proteomes" id="UP000000862"/>
    </source>
</evidence>
<reference evidence="1 2" key="7">
    <citation type="journal article" date="2000" name="Virology">
        <title>Characterization of a beta-1,3-glucanase encoded by chlorella virus PBCV-1.</title>
        <authorList>
            <person name="Sun L."/>
            <person name="Gurnon J.R."/>
            <person name="Adams B.J."/>
            <person name="Graves M.V."/>
            <person name="Van Etten J.L."/>
        </authorList>
    </citation>
    <scope>NUCLEOTIDE SEQUENCE [LARGE SCALE GENOMIC DNA]</scope>
</reference>
<accession>Q84678</accession>
<organism evidence="1 2">
    <name type="scientific">Paramecium bursaria Chlorella virus 1</name>
    <name type="common">PBCV-1</name>
    <dbReference type="NCBI Taxonomy" id="10506"/>
    <lineage>
        <taxon>Viruses</taxon>
        <taxon>Varidnaviria</taxon>
        <taxon>Bamfordvirae</taxon>
        <taxon>Nucleocytoviricota</taxon>
        <taxon>Megaviricetes</taxon>
        <taxon>Algavirales</taxon>
        <taxon>Phycodnaviridae</taxon>
        <taxon>Chlorovirus</taxon>
        <taxon>Chlorovirus vanettense</taxon>
    </lineage>
</organism>
<name>Q84678_PBCV1</name>
<reference evidence="1 2" key="8">
    <citation type="journal article" date="2010" name="J. Virol.">
        <title>Microarray analysis of Paramecium bursaria chlorella virus 1 transcription.</title>
        <authorList>
            <person name="Yanai-Balser G.M."/>
            <person name="Duncan G.A."/>
            <person name="Eudy J.D."/>
            <person name="Wang D."/>
            <person name="Li X."/>
            <person name="Agarkova I.V."/>
            <person name="Dunigan D.D."/>
            <person name="Van Etten J.L."/>
        </authorList>
    </citation>
    <scope>NUCLEOTIDE SEQUENCE [LARGE SCALE GENOMIC DNA]</scope>
</reference>
<reference evidence="1 2" key="2">
    <citation type="journal article" date="1995" name="Virology">
        <title>Analysis of 43 kb of the Chlorella virus PBCV-1 330-kb genome: map positions 45 to 88.</title>
        <authorList>
            <person name="Li Y."/>
            <person name="Lu Z."/>
            <person name="Burbank D.E."/>
            <person name="Kutish G.F."/>
            <person name="Rock D.L."/>
            <person name="Van Etten J.L."/>
        </authorList>
    </citation>
    <scope>NUCLEOTIDE SEQUENCE [LARGE SCALE GENOMIC DNA]</scope>
</reference>